<evidence type="ECO:0000259" key="5">
    <source>
        <dbReference type="Pfam" id="PF00151"/>
    </source>
</evidence>
<comment type="caution">
    <text evidence="6">The sequence shown here is derived from an EMBL/GenBank/DDBJ whole genome shotgun (WGS) entry which is preliminary data.</text>
</comment>
<dbReference type="GO" id="GO:0005615">
    <property type="term" value="C:extracellular space"/>
    <property type="evidence" value="ECO:0007669"/>
    <property type="project" value="TreeGrafter"/>
</dbReference>
<gene>
    <name evidence="6" type="ORF">DPMN_190469</name>
</gene>
<evidence type="ECO:0000256" key="3">
    <source>
        <dbReference type="ARBA" id="ARBA00022525"/>
    </source>
</evidence>
<dbReference type="AlphaFoldDB" id="A0A9D4IBS2"/>
<keyword evidence="3" id="KW-0964">Secreted</keyword>
<protein>
    <recommendedName>
        <fullName evidence="5">Lipase domain-containing protein</fullName>
    </recommendedName>
</protein>
<dbReference type="PANTHER" id="PTHR11610">
    <property type="entry name" value="LIPASE"/>
    <property type="match status" value="1"/>
</dbReference>
<comment type="subcellular location">
    <subcellularLocation>
        <location evidence="1">Secreted</location>
    </subcellularLocation>
</comment>
<dbReference type="Proteomes" id="UP000828390">
    <property type="component" value="Unassembled WGS sequence"/>
</dbReference>
<dbReference type="PANTHER" id="PTHR11610:SF173">
    <property type="entry name" value="LIPASE DOMAIN-CONTAINING PROTEIN-RELATED"/>
    <property type="match status" value="1"/>
</dbReference>
<dbReference type="GO" id="GO:0016042">
    <property type="term" value="P:lipid catabolic process"/>
    <property type="evidence" value="ECO:0007669"/>
    <property type="project" value="TreeGrafter"/>
</dbReference>
<proteinExistence type="inferred from homology"/>
<comment type="similarity">
    <text evidence="2 4">Belongs to the AB hydrolase superfamily. Lipase family.</text>
</comment>
<evidence type="ECO:0000256" key="2">
    <source>
        <dbReference type="ARBA" id="ARBA00010701"/>
    </source>
</evidence>
<dbReference type="EMBL" id="JAIWYP010000010">
    <property type="protein sequence ID" value="KAH3755770.1"/>
    <property type="molecule type" value="Genomic_DNA"/>
</dbReference>
<dbReference type="Gene3D" id="3.40.50.1820">
    <property type="entry name" value="alpha/beta hydrolase"/>
    <property type="match status" value="1"/>
</dbReference>
<dbReference type="SUPFAM" id="SSF53474">
    <property type="entry name" value="alpha/beta-Hydrolases"/>
    <property type="match status" value="1"/>
</dbReference>
<organism evidence="6 7">
    <name type="scientific">Dreissena polymorpha</name>
    <name type="common">Zebra mussel</name>
    <name type="synonym">Mytilus polymorpha</name>
    <dbReference type="NCBI Taxonomy" id="45954"/>
    <lineage>
        <taxon>Eukaryota</taxon>
        <taxon>Metazoa</taxon>
        <taxon>Spiralia</taxon>
        <taxon>Lophotrochozoa</taxon>
        <taxon>Mollusca</taxon>
        <taxon>Bivalvia</taxon>
        <taxon>Autobranchia</taxon>
        <taxon>Heteroconchia</taxon>
        <taxon>Euheterodonta</taxon>
        <taxon>Imparidentia</taxon>
        <taxon>Neoheterodontei</taxon>
        <taxon>Myida</taxon>
        <taxon>Dreissenoidea</taxon>
        <taxon>Dreissenidae</taxon>
        <taxon>Dreissena</taxon>
    </lineage>
</organism>
<reference evidence="6" key="1">
    <citation type="journal article" date="2019" name="bioRxiv">
        <title>The Genome of the Zebra Mussel, Dreissena polymorpha: A Resource for Invasive Species Research.</title>
        <authorList>
            <person name="McCartney M.A."/>
            <person name="Auch B."/>
            <person name="Kono T."/>
            <person name="Mallez S."/>
            <person name="Zhang Y."/>
            <person name="Obille A."/>
            <person name="Becker A."/>
            <person name="Abrahante J.E."/>
            <person name="Garbe J."/>
            <person name="Badalamenti J.P."/>
            <person name="Herman A."/>
            <person name="Mangelson H."/>
            <person name="Liachko I."/>
            <person name="Sullivan S."/>
            <person name="Sone E.D."/>
            <person name="Koren S."/>
            <person name="Silverstein K.A.T."/>
            <person name="Beckman K.B."/>
            <person name="Gohl D.M."/>
        </authorList>
    </citation>
    <scope>NUCLEOTIDE SEQUENCE</scope>
    <source>
        <strain evidence="6">Duluth1</strain>
        <tissue evidence="6">Whole animal</tissue>
    </source>
</reference>
<name>A0A9D4IBS2_DREPO</name>
<dbReference type="PRINTS" id="PR00821">
    <property type="entry name" value="TAGLIPASE"/>
</dbReference>
<evidence type="ECO:0000256" key="4">
    <source>
        <dbReference type="RuleBase" id="RU004262"/>
    </source>
</evidence>
<sequence length="90" mass="9673">MNVCVFNAQEDTNVFAVDWSNGADNFNYLEAAANTRVVGALIAQFKTQLHTTAHAQYGDFHLFGHSLGSHISGYAGERIPGLGQITGLCT</sequence>
<keyword evidence="7" id="KW-1185">Reference proteome</keyword>
<dbReference type="InterPro" id="IPR013818">
    <property type="entry name" value="Lipase"/>
</dbReference>
<accession>A0A9D4IBS2</accession>
<evidence type="ECO:0000313" key="6">
    <source>
        <dbReference type="EMBL" id="KAH3755770.1"/>
    </source>
</evidence>
<evidence type="ECO:0000256" key="1">
    <source>
        <dbReference type="ARBA" id="ARBA00004613"/>
    </source>
</evidence>
<dbReference type="InterPro" id="IPR029058">
    <property type="entry name" value="AB_hydrolase_fold"/>
</dbReference>
<reference evidence="6" key="2">
    <citation type="submission" date="2020-11" db="EMBL/GenBank/DDBJ databases">
        <authorList>
            <person name="McCartney M.A."/>
            <person name="Auch B."/>
            <person name="Kono T."/>
            <person name="Mallez S."/>
            <person name="Becker A."/>
            <person name="Gohl D.M."/>
            <person name="Silverstein K.A.T."/>
            <person name="Koren S."/>
            <person name="Bechman K.B."/>
            <person name="Herman A."/>
            <person name="Abrahante J.E."/>
            <person name="Garbe J."/>
        </authorList>
    </citation>
    <scope>NUCLEOTIDE SEQUENCE</scope>
    <source>
        <strain evidence="6">Duluth1</strain>
        <tissue evidence="6">Whole animal</tissue>
    </source>
</reference>
<dbReference type="Pfam" id="PF00151">
    <property type="entry name" value="Lipase"/>
    <property type="match status" value="1"/>
</dbReference>
<dbReference type="GO" id="GO:0016298">
    <property type="term" value="F:lipase activity"/>
    <property type="evidence" value="ECO:0007669"/>
    <property type="project" value="InterPro"/>
</dbReference>
<evidence type="ECO:0000313" key="7">
    <source>
        <dbReference type="Proteomes" id="UP000828390"/>
    </source>
</evidence>
<feature type="domain" description="Lipase" evidence="5">
    <location>
        <begin position="8"/>
        <end position="88"/>
    </location>
</feature>
<dbReference type="InterPro" id="IPR000734">
    <property type="entry name" value="TAG_lipase"/>
</dbReference>